<reference evidence="1" key="1">
    <citation type="submission" date="2016-10" db="EMBL/GenBank/DDBJ databases">
        <title>Sequence of Gallionella enrichment culture.</title>
        <authorList>
            <person name="Poehlein A."/>
            <person name="Muehling M."/>
            <person name="Daniel R."/>
        </authorList>
    </citation>
    <scope>NUCLEOTIDE SEQUENCE</scope>
</reference>
<evidence type="ECO:0000313" key="1">
    <source>
        <dbReference type="EMBL" id="OIR02582.1"/>
    </source>
</evidence>
<dbReference type="AlphaFoldDB" id="A0A1J5SR79"/>
<dbReference type="EMBL" id="MLJW01000073">
    <property type="protein sequence ID" value="OIR02582.1"/>
    <property type="molecule type" value="Genomic_DNA"/>
</dbReference>
<accession>A0A1J5SR79</accession>
<organism evidence="1">
    <name type="scientific">mine drainage metagenome</name>
    <dbReference type="NCBI Taxonomy" id="410659"/>
    <lineage>
        <taxon>unclassified sequences</taxon>
        <taxon>metagenomes</taxon>
        <taxon>ecological metagenomes</taxon>
    </lineage>
</organism>
<comment type="caution">
    <text evidence="1">The sequence shown here is derived from an EMBL/GenBank/DDBJ whole genome shotgun (WGS) entry which is preliminary data.</text>
</comment>
<dbReference type="Gene3D" id="1.20.1440.60">
    <property type="entry name" value="23S rRNA-intervening sequence"/>
    <property type="match status" value="1"/>
</dbReference>
<protein>
    <submittedName>
        <fullName evidence="1">Uncharacterized protein</fullName>
    </submittedName>
</protein>
<proteinExistence type="predicted"/>
<dbReference type="InterPro" id="IPR036583">
    <property type="entry name" value="23S_rRNA_IVS_sf"/>
</dbReference>
<gene>
    <name evidence="1" type="ORF">GALL_152960</name>
</gene>
<name>A0A1J5SR79_9ZZZZ</name>
<sequence length="280" mass="30913">MSQIPTTEEISAHAIRSFRGIDMGLGQTDPGAAIAAKLEAQHPGHLVLIQAGKFLHGYGKTAYALYILKKYRLKLVGTADALNIRVGFPAGNFKRRLWSMVAEFGIPYAVALGTQATGHNVYVSESTGDNSRILDAVSDEVSHQVIDDLRQRGELNKAATKELLIRGDESDFQLKTRVQDLDTQITQDIIKMPRNHRAVYGENLRSCMSRIMRSVQAYGLEENRSALLRSISADVDCLKHYIAQAPRLNGLNFAFEHRASLAVELGRLVGGLIRAQRAES</sequence>